<evidence type="ECO:0000313" key="3">
    <source>
        <dbReference type="Proteomes" id="UP000504636"/>
    </source>
</evidence>
<sequence length="287" mass="31018">MASDGIWPNRRVDHHRSDQGLKHQQLPEGLPQLRSPSAFLCVARELSPSDSPQTLQQPSSHLWGCSRASATAASRTGYWWRPEKSGDGDRRAKPESHIVALKMQGAAVAQPDDAASRRFLNLLAQGPSSVQKPLRCSLQEASNIRRKRSPSKSASVFLRKLAYIAAVSVPRPPPTTNVQSVDLSHHPISACVAPSPLLGCKNQLATLTALTSGEQSSSALHTPSLAVRPAQDRPPASTEPSFLESSHCSSLSRQLGRCLGLSDIIVETQSASPRSLLNYGSEYRRAI</sequence>
<name>A0A6A6Y9X3_9PEZI</name>
<organism evidence="2">
    <name type="scientific">Mytilinidion resinicola</name>
    <dbReference type="NCBI Taxonomy" id="574789"/>
    <lineage>
        <taxon>Eukaryota</taxon>
        <taxon>Fungi</taxon>
        <taxon>Dikarya</taxon>
        <taxon>Ascomycota</taxon>
        <taxon>Pezizomycotina</taxon>
        <taxon>Dothideomycetes</taxon>
        <taxon>Pleosporomycetidae</taxon>
        <taxon>Mytilinidiales</taxon>
        <taxon>Mytilinidiaceae</taxon>
        <taxon>Mytilinidion</taxon>
    </lineage>
</organism>
<evidence type="ECO:0000256" key="1">
    <source>
        <dbReference type="SAM" id="MobiDB-lite"/>
    </source>
</evidence>
<dbReference type="GeneID" id="54466813"/>
<proteinExistence type="predicted"/>
<evidence type="ECO:0000313" key="2">
    <source>
        <dbReference type="EMBL" id="KAF2805616.1"/>
    </source>
</evidence>
<dbReference type="EMBL" id="MU003709">
    <property type="protein sequence ID" value="KAF2805616.1"/>
    <property type="molecule type" value="Genomic_DNA"/>
</dbReference>
<feature type="region of interest" description="Disordered" evidence="1">
    <location>
        <begin position="1"/>
        <end position="31"/>
    </location>
</feature>
<dbReference type="RefSeq" id="XP_033572580.1">
    <property type="nucleotide sequence ID" value="XM_033725920.1"/>
</dbReference>
<protein>
    <submittedName>
        <fullName evidence="2 4">Uncharacterized protein</fullName>
    </submittedName>
</protein>
<reference evidence="2 4" key="1">
    <citation type="journal article" date="2020" name="Stud. Mycol.">
        <title>101 Dothideomycetes genomes: a test case for predicting lifestyles and emergence of pathogens.</title>
        <authorList>
            <person name="Haridas S."/>
            <person name="Albert R."/>
            <person name="Binder M."/>
            <person name="Bloem J."/>
            <person name="Labutti K."/>
            <person name="Salamov A."/>
            <person name="Andreopoulos B."/>
            <person name="Baker S."/>
            <person name="Barry K."/>
            <person name="Bills G."/>
            <person name="Bluhm B."/>
            <person name="Cannon C."/>
            <person name="Castanera R."/>
            <person name="Culley D."/>
            <person name="Daum C."/>
            <person name="Ezra D."/>
            <person name="Gonzalez J."/>
            <person name="Henrissat B."/>
            <person name="Kuo A."/>
            <person name="Liang C."/>
            <person name="Lipzen A."/>
            <person name="Lutzoni F."/>
            <person name="Magnuson J."/>
            <person name="Mondo S."/>
            <person name="Nolan M."/>
            <person name="Ohm R."/>
            <person name="Pangilinan J."/>
            <person name="Park H.-J."/>
            <person name="Ramirez L."/>
            <person name="Alfaro M."/>
            <person name="Sun H."/>
            <person name="Tritt A."/>
            <person name="Yoshinaga Y."/>
            <person name="Zwiers L.-H."/>
            <person name="Turgeon B."/>
            <person name="Goodwin S."/>
            <person name="Spatafora J."/>
            <person name="Crous P."/>
            <person name="Grigoriev I."/>
        </authorList>
    </citation>
    <scope>NUCLEOTIDE SEQUENCE</scope>
    <source>
        <strain evidence="2 4">CBS 304.34</strain>
    </source>
</reference>
<gene>
    <name evidence="2 4" type="ORF">BDZ99DRAFT_524581</name>
</gene>
<dbReference type="AlphaFoldDB" id="A0A6A6Y9X3"/>
<dbReference type="Proteomes" id="UP000504636">
    <property type="component" value="Unplaced"/>
</dbReference>
<accession>A0A6A6Y9X3</accession>
<evidence type="ECO:0000313" key="4">
    <source>
        <dbReference type="RefSeq" id="XP_033572580.1"/>
    </source>
</evidence>
<reference evidence="4" key="2">
    <citation type="submission" date="2020-04" db="EMBL/GenBank/DDBJ databases">
        <authorList>
            <consortium name="NCBI Genome Project"/>
        </authorList>
    </citation>
    <scope>NUCLEOTIDE SEQUENCE</scope>
    <source>
        <strain evidence="4">CBS 304.34</strain>
    </source>
</reference>
<keyword evidence="3" id="KW-1185">Reference proteome</keyword>
<reference evidence="4" key="3">
    <citation type="submission" date="2025-04" db="UniProtKB">
        <authorList>
            <consortium name="RefSeq"/>
        </authorList>
    </citation>
    <scope>IDENTIFICATION</scope>
    <source>
        <strain evidence="4">CBS 304.34</strain>
    </source>
</reference>